<comment type="caution">
    <text evidence="2">The sequence shown here is derived from an EMBL/GenBank/DDBJ whole genome shotgun (WGS) entry which is preliminary data.</text>
</comment>
<protein>
    <submittedName>
        <fullName evidence="2">Uncharacterized protein</fullName>
    </submittedName>
</protein>
<feature type="region of interest" description="Disordered" evidence="1">
    <location>
        <begin position="27"/>
        <end position="76"/>
    </location>
</feature>
<keyword evidence="3" id="KW-1185">Reference proteome</keyword>
<evidence type="ECO:0000313" key="3">
    <source>
        <dbReference type="Proteomes" id="UP000257109"/>
    </source>
</evidence>
<dbReference type="Proteomes" id="UP000257109">
    <property type="component" value="Unassembled WGS sequence"/>
</dbReference>
<feature type="non-terminal residue" evidence="2">
    <location>
        <position position="1"/>
    </location>
</feature>
<sequence length="76" mass="8056">MFQILTQTNAAVTALANQNTVGYAQVSDTTGPLPRNGWNTKIPVNEEQEQQNDVNNGLVFNTNSGAGPNPKDDPGA</sequence>
<proteinExistence type="predicted"/>
<reference evidence="2" key="1">
    <citation type="submission" date="2018-05" db="EMBL/GenBank/DDBJ databases">
        <title>Draft genome of Mucuna pruriens seed.</title>
        <authorList>
            <person name="Nnadi N.E."/>
            <person name="Vos R."/>
            <person name="Hasami M.H."/>
            <person name="Devisetty U.K."/>
            <person name="Aguiy J.C."/>
        </authorList>
    </citation>
    <scope>NUCLEOTIDE SEQUENCE [LARGE SCALE GENOMIC DNA]</scope>
    <source>
        <strain evidence="2">JCA_2017</strain>
    </source>
</reference>
<accession>A0A371GP63</accession>
<evidence type="ECO:0000256" key="1">
    <source>
        <dbReference type="SAM" id="MobiDB-lite"/>
    </source>
</evidence>
<evidence type="ECO:0000313" key="2">
    <source>
        <dbReference type="EMBL" id="RDX92300.1"/>
    </source>
</evidence>
<name>A0A371GP63_MUCPR</name>
<gene>
    <name evidence="2" type="ORF">CR513_25589</name>
</gene>
<dbReference type="AlphaFoldDB" id="A0A371GP63"/>
<dbReference type="EMBL" id="QJKJ01004900">
    <property type="protein sequence ID" value="RDX92300.1"/>
    <property type="molecule type" value="Genomic_DNA"/>
</dbReference>
<organism evidence="2 3">
    <name type="scientific">Mucuna pruriens</name>
    <name type="common">Velvet bean</name>
    <name type="synonym">Dolichos pruriens</name>
    <dbReference type="NCBI Taxonomy" id="157652"/>
    <lineage>
        <taxon>Eukaryota</taxon>
        <taxon>Viridiplantae</taxon>
        <taxon>Streptophyta</taxon>
        <taxon>Embryophyta</taxon>
        <taxon>Tracheophyta</taxon>
        <taxon>Spermatophyta</taxon>
        <taxon>Magnoliopsida</taxon>
        <taxon>eudicotyledons</taxon>
        <taxon>Gunneridae</taxon>
        <taxon>Pentapetalae</taxon>
        <taxon>rosids</taxon>
        <taxon>fabids</taxon>
        <taxon>Fabales</taxon>
        <taxon>Fabaceae</taxon>
        <taxon>Papilionoideae</taxon>
        <taxon>50 kb inversion clade</taxon>
        <taxon>NPAAA clade</taxon>
        <taxon>indigoferoid/millettioid clade</taxon>
        <taxon>Phaseoleae</taxon>
        <taxon>Mucuna</taxon>
    </lineage>
</organism>